<keyword evidence="4" id="KW-1185">Reference proteome</keyword>
<accession>A0AA39GCQ2</accession>
<evidence type="ECO:0000256" key="2">
    <source>
        <dbReference type="SAM" id="Phobius"/>
    </source>
</evidence>
<gene>
    <name evidence="3" type="ORF">NLU13_8233</name>
</gene>
<evidence type="ECO:0000313" key="4">
    <source>
        <dbReference type="Proteomes" id="UP001175261"/>
    </source>
</evidence>
<dbReference type="Proteomes" id="UP001175261">
    <property type="component" value="Unassembled WGS sequence"/>
</dbReference>
<comment type="caution">
    <text evidence="3">The sequence shown here is derived from an EMBL/GenBank/DDBJ whole genome shotgun (WGS) entry which is preliminary data.</text>
</comment>
<protein>
    <submittedName>
        <fullName evidence="3">Uncharacterized protein</fullName>
    </submittedName>
</protein>
<reference evidence="3" key="1">
    <citation type="submission" date="2022-10" db="EMBL/GenBank/DDBJ databases">
        <title>Determination and structural analysis of whole genome sequence of Sarocladium strictum F4-1.</title>
        <authorList>
            <person name="Hu L."/>
            <person name="Jiang Y."/>
        </authorList>
    </citation>
    <scope>NUCLEOTIDE SEQUENCE</scope>
    <source>
        <strain evidence="3">F4-1</strain>
    </source>
</reference>
<dbReference type="AlphaFoldDB" id="A0AA39GCQ2"/>
<organism evidence="3 4">
    <name type="scientific">Sarocladium strictum</name>
    <name type="common">Black bundle disease fungus</name>
    <name type="synonym">Acremonium strictum</name>
    <dbReference type="NCBI Taxonomy" id="5046"/>
    <lineage>
        <taxon>Eukaryota</taxon>
        <taxon>Fungi</taxon>
        <taxon>Dikarya</taxon>
        <taxon>Ascomycota</taxon>
        <taxon>Pezizomycotina</taxon>
        <taxon>Sordariomycetes</taxon>
        <taxon>Hypocreomycetidae</taxon>
        <taxon>Hypocreales</taxon>
        <taxon>Sarocladiaceae</taxon>
        <taxon>Sarocladium</taxon>
    </lineage>
</organism>
<dbReference type="EMBL" id="JAPDFR010000008">
    <property type="protein sequence ID" value="KAK0384144.1"/>
    <property type="molecule type" value="Genomic_DNA"/>
</dbReference>
<feature type="transmembrane region" description="Helical" evidence="2">
    <location>
        <begin position="88"/>
        <end position="115"/>
    </location>
</feature>
<feature type="transmembrane region" description="Helical" evidence="2">
    <location>
        <begin position="20"/>
        <end position="40"/>
    </location>
</feature>
<feature type="region of interest" description="Disordered" evidence="1">
    <location>
        <begin position="192"/>
        <end position="241"/>
    </location>
</feature>
<feature type="transmembrane region" description="Helical" evidence="2">
    <location>
        <begin position="46"/>
        <end position="63"/>
    </location>
</feature>
<proteinExistence type="predicted"/>
<evidence type="ECO:0000256" key="1">
    <source>
        <dbReference type="SAM" id="MobiDB-lite"/>
    </source>
</evidence>
<keyword evidence="2" id="KW-1133">Transmembrane helix</keyword>
<keyword evidence="2" id="KW-0472">Membrane</keyword>
<name>A0AA39GCQ2_SARSR</name>
<feature type="compositionally biased region" description="Basic and acidic residues" evidence="1">
    <location>
        <begin position="195"/>
        <end position="210"/>
    </location>
</feature>
<sequence length="241" mass="26558">MVHYSESSIAFAHASRKLILLSYIPCFVLCIVGSCVSSRVLPGLALIPFSASALLSIVTLFIARRQRKRSIQLPAGNTIDEDGGKAPVLLNAFAVFTYDVSLATSLMVVMIFIWTQDDWSRSVEVDTFATVPLLLTFIIHVYLALLALIQAFQYALKREAPSVTCPNCNTKVRTKSRFSWFRRQTRSGQYSALGDEYHDGAQDEMSERKNAGGRPADEAESSNVQGKGKATEEPSLSPVDE</sequence>
<evidence type="ECO:0000313" key="3">
    <source>
        <dbReference type="EMBL" id="KAK0384144.1"/>
    </source>
</evidence>
<feature type="transmembrane region" description="Helical" evidence="2">
    <location>
        <begin position="127"/>
        <end position="149"/>
    </location>
</feature>
<keyword evidence="2" id="KW-0812">Transmembrane</keyword>